<evidence type="ECO:0000313" key="1">
    <source>
        <dbReference type="EMBL" id="EDS00082.1"/>
    </source>
</evidence>
<dbReference type="Proteomes" id="UP000005326">
    <property type="component" value="Unassembled WGS sequence"/>
</dbReference>
<name>B0MQA3_9FIRM</name>
<sequence>MEDWSKRPDLFLMADDREVLQDAGKITAEIAKSKAETEFEKYRVIQDRLFMADYDRYLLELEEKAKK</sequence>
<dbReference type="Pfam" id="PF13310">
    <property type="entry name" value="Virulence_RhuM"/>
    <property type="match status" value="1"/>
</dbReference>
<reference evidence="1" key="2">
    <citation type="submission" date="2014-06" db="EMBL/GenBank/DDBJ databases">
        <title>Draft genome sequence of Eubacterium siraeum (DSM 15702).</title>
        <authorList>
            <person name="Sudarsanam P."/>
            <person name="Ley R."/>
            <person name="Guruge J."/>
            <person name="Turnbaugh P.J."/>
            <person name="Mahowald M."/>
            <person name="Liep D."/>
            <person name="Gordon J."/>
        </authorList>
    </citation>
    <scope>NUCLEOTIDE SEQUENCE</scope>
    <source>
        <strain evidence="1">DSM 15702</strain>
    </source>
</reference>
<proteinExistence type="predicted"/>
<evidence type="ECO:0008006" key="3">
    <source>
        <dbReference type="Google" id="ProtNLM"/>
    </source>
</evidence>
<accession>B0MQA3</accession>
<dbReference type="EMBL" id="ABCA03000051">
    <property type="protein sequence ID" value="EDS00082.1"/>
    <property type="molecule type" value="Genomic_DNA"/>
</dbReference>
<keyword evidence="2" id="KW-1185">Reference proteome</keyword>
<dbReference type="AlphaFoldDB" id="B0MQA3"/>
<gene>
    <name evidence="1" type="ORF">EUBSIR_02019</name>
</gene>
<evidence type="ECO:0000313" key="2">
    <source>
        <dbReference type="Proteomes" id="UP000005326"/>
    </source>
</evidence>
<comment type="caution">
    <text evidence="1">The sequence shown here is derived from an EMBL/GenBank/DDBJ whole genome shotgun (WGS) entry which is preliminary data.</text>
</comment>
<organism evidence="1 2">
    <name type="scientific">[Eubacterium] siraeum DSM 15702</name>
    <dbReference type="NCBI Taxonomy" id="428128"/>
    <lineage>
        <taxon>Bacteria</taxon>
        <taxon>Bacillati</taxon>
        <taxon>Bacillota</taxon>
        <taxon>Clostridia</taxon>
        <taxon>Eubacteriales</taxon>
        <taxon>Oscillospiraceae</taxon>
        <taxon>Oscillospiraceae incertae sedis</taxon>
    </lineage>
</organism>
<dbReference type="InterPro" id="IPR011204">
    <property type="entry name" value="Virulence_RhuM-like"/>
</dbReference>
<protein>
    <recommendedName>
        <fullName evidence="3">Virulence protein</fullName>
    </recommendedName>
</protein>
<reference evidence="1" key="1">
    <citation type="submission" date="2007-10" db="EMBL/GenBank/DDBJ databases">
        <authorList>
            <person name="Fulton L."/>
            <person name="Clifton S."/>
            <person name="Fulton B."/>
            <person name="Xu J."/>
            <person name="Minx P."/>
            <person name="Pepin K.H."/>
            <person name="Johnson M."/>
            <person name="Thiruvilangam P."/>
            <person name="Bhonagiri V."/>
            <person name="Nash W.E."/>
            <person name="Mardis E.R."/>
            <person name="Wilson R.K."/>
        </authorList>
    </citation>
    <scope>NUCLEOTIDE SEQUENCE [LARGE SCALE GENOMIC DNA]</scope>
    <source>
        <strain evidence="1">DSM 15702</strain>
    </source>
</reference>